<feature type="signal peptide" evidence="2">
    <location>
        <begin position="1"/>
        <end position="17"/>
    </location>
</feature>
<feature type="compositionally biased region" description="Basic and acidic residues" evidence="1">
    <location>
        <begin position="186"/>
        <end position="196"/>
    </location>
</feature>
<feature type="region of interest" description="Disordered" evidence="1">
    <location>
        <begin position="177"/>
        <end position="196"/>
    </location>
</feature>
<feature type="non-terminal residue" evidence="3">
    <location>
        <position position="196"/>
    </location>
</feature>
<reference evidence="3 4" key="1">
    <citation type="submission" date="2014-06" db="EMBL/GenBank/DDBJ databases">
        <title>Genome evolution of avian class.</title>
        <authorList>
            <person name="Zhang G."/>
            <person name="Li C."/>
        </authorList>
    </citation>
    <scope>NUCLEOTIDE SEQUENCE [LARGE SCALE GENOMIC DNA]</scope>
    <source>
        <strain evidence="3">BGI_N305</strain>
    </source>
</reference>
<feature type="non-terminal residue" evidence="3">
    <location>
        <position position="1"/>
    </location>
</feature>
<evidence type="ECO:0000313" key="4">
    <source>
        <dbReference type="Proteomes" id="UP000053258"/>
    </source>
</evidence>
<dbReference type="OrthoDB" id="9394493at2759"/>
<sequence length="196" mass="21289">QVVHVALSLCELHLVHALPRVPVQEGLSAEHRSELLRNAFEQLLDGRAVANEGGRHFEAARWNVTDRCLNVIGDPLNKIAAIFVLNVEHLLVHLFHGHAAPKDGGHRQIAAVTRVTRCHHVLGIEHLLGELGHGEGTVLLAAACCQRGKARHEEVETREGHHVDSQLAEVSVELAREAQGGGDTAHGGRHEVVQVP</sequence>
<keyword evidence="4" id="KW-1185">Reference proteome</keyword>
<keyword evidence="2" id="KW-0732">Signal</keyword>
<dbReference type="Proteomes" id="UP000053258">
    <property type="component" value="Unassembled WGS sequence"/>
</dbReference>
<gene>
    <name evidence="3" type="ORF">N305_07760</name>
</gene>
<organism evidence="3 4">
    <name type="scientific">Manacus vitellinus</name>
    <name type="common">golden-collared manakin</name>
    <dbReference type="NCBI Taxonomy" id="328815"/>
    <lineage>
        <taxon>Eukaryota</taxon>
        <taxon>Metazoa</taxon>
        <taxon>Chordata</taxon>
        <taxon>Craniata</taxon>
        <taxon>Vertebrata</taxon>
        <taxon>Euteleostomi</taxon>
        <taxon>Archelosauria</taxon>
        <taxon>Archosauria</taxon>
        <taxon>Dinosauria</taxon>
        <taxon>Saurischia</taxon>
        <taxon>Theropoda</taxon>
        <taxon>Coelurosauria</taxon>
        <taxon>Aves</taxon>
        <taxon>Neognathae</taxon>
        <taxon>Neoaves</taxon>
        <taxon>Telluraves</taxon>
        <taxon>Australaves</taxon>
        <taxon>Passeriformes</taxon>
        <taxon>Pipridae</taxon>
        <taxon>Manacus</taxon>
    </lineage>
</organism>
<protein>
    <submittedName>
        <fullName evidence="3">Uncharacterized protein</fullName>
    </submittedName>
</protein>
<evidence type="ECO:0000256" key="1">
    <source>
        <dbReference type="SAM" id="MobiDB-lite"/>
    </source>
</evidence>
<dbReference type="AlphaFoldDB" id="A0A093SJC1"/>
<feature type="chain" id="PRO_5001888076" evidence="2">
    <location>
        <begin position="18"/>
        <end position="196"/>
    </location>
</feature>
<evidence type="ECO:0000256" key="2">
    <source>
        <dbReference type="SAM" id="SignalP"/>
    </source>
</evidence>
<evidence type="ECO:0000313" key="3">
    <source>
        <dbReference type="EMBL" id="KFW82779.1"/>
    </source>
</evidence>
<accession>A0A093SJC1</accession>
<proteinExistence type="predicted"/>
<name>A0A093SJC1_9PASS</name>
<dbReference type="EMBL" id="KL671500">
    <property type="protein sequence ID" value="KFW82779.1"/>
    <property type="molecule type" value="Genomic_DNA"/>
</dbReference>